<keyword evidence="2" id="KW-1185">Reference proteome</keyword>
<dbReference type="Proteomes" id="UP000478052">
    <property type="component" value="Unassembled WGS sequence"/>
</dbReference>
<reference evidence="1 2" key="1">
    <citation type="submission" date="2019-08" db="EMBL/GenBank/DDBJ databases">
        <title>Whole genome of Aphis craccivora.</title>
        <authorList>
            <person name="Voronova N.V."/>
            <person name="Shulinski R.S."/>
            <person name="Bandarenka Y.V."/>
            <person name="Zhorov D.G."/>
            <person name="Warner D."/>
        </authorList>
    </citation>
    <scope>NUCLEOTIDE SEQUENCE [LARGE SCALE GENOMIC DNA]</scope>
    <source>
        <strain evidence="1">180601</strain>
        <tissue evidence="1">Whole Body</tissue>
    </source>
</reference>
<name>A0A6G0X5L6_APHCR</name>
<accession>A0A6G0X5L6</accession>
<protein>
    <submittedName>
        <fullName evidence="1">Uncharacterized protein</fullName>
    </submittedName>
</protein>
<dbReference type="EMBL" id="VUJU01008127">
    <property type="protein sequence ID" value="KAF0735212.1"/>
    <property type="molecule type" value="Genomic_DNA"/>
</dbReference>
<gene>
    <name evidence="1" type="ORF">FWK35_00020369</name>
</gene>
<organism evidence="1 2">
    <name type="scientific">Aphis craccivora</name>
    <name type="common">Cowpea aphid</name>
    <dbReference type="NCBI Taxonomy" id="307492"/>
    <lineage>
        <taxon>Eukaryota</taxon>
        <taxon>Metazoa</taxon>
        <taxon>Ecdysozoa</taxon>
        <taxon>Arthropoda</taxon>
        <taxon>Hexapoda</taxon>
        <taxon>Insecta</taxon>
        <taxon>Pterygota</taxon>
        <taxon>Neoptera</taxon>
        <taxon>Paraneoptera</taxon>
        <taxon>Hemiptera</taxon>
        <taxon>Sternorrhyncha</taxon>
        <taxon>Aphidomorpha</taxon>
        <taxon>Aphidoidea</taxon>
        <taxon>Aphididae</taxon>
        <taxon>Aphidini</taxon>
        <taxon>Aphis</taxon>
        <taxon>Aphis</taxon>
    </lineage>
</organism>
<evidence type="ECO:0000313" key="2">
    <source>
        <dbReference type="Proteomes" id="UP000478052"/>
    </source>
</evidence>
<comment type="caution">
    <text evidence="1">The sequence shown here is derived from an EMBL/GenBank/DDBJ whole genome shotgun (WGS) entry which is preliminary data.</text>
</comment>
<sequence>MHNGFQKQVGGQHVSIWKMLEGQQREVGQAKLKVAHVEAAGNLRFHGFSVSVFRSLIRLLADLPVRQNVFRQNNRLPLKSIYWRIKSINATRSNMVLDNRGYKYLDGISIVTVTCCEHT</sequence>
<evidence type="ECO:0000313" key="1">
    <source>
        <dbReference type="EMBL" id="KAF0735212.1"/>
    </source>
</evidence>
<dbReference type="AlphaFoldDB" id="A0A6G0X5L6"/>
<proteinExistence type="predicted"/>